<dbReference type="Pfam" id="PF12327">
    <property type="entry name" value="FtsZ_C"/>
    <property type="match status" value="1"/>
</dbReference>
<accession>A0A2U8DRF4</accession>
<dbReference type="EMBL" id="CP020953">
    <property type="protein sequence ID" value="AWI04672.1"/>
    <property type="molecule type" value="Genomic_DNA"/>
</dbReference>
<dbReference type="SUPFAM" id="SSF55307">
    <property type="entry name" value="Tubulin C-terminal domain-like"/>
    <property type="match status" value="1"/>
</dbReference>
<dbReference type="KEGG" id="cdrk:B9W14_09285"/>
<organism evidence="4 5">
    <name type="scientific">Clostridium drakei</name>
    <dbReference type="NCBI Taxonomy" id="332101"/>
    <lineage>
        <taxon>Bacteria</taxon>
        <taxon>Bacillati</taxon>
        <taxon>Bacillota</taxon>
        <taxon>Clostridia</taxon>
        <taxon>Eubacteriales</taxon>
        <taxon>Clostridiaceae</taxon>
        <taxon>Clostridium</taxon>
    </lineage>
</organism>
<dbReference type="AlphaFoldDB" id="A0A2U8DRF4"/>
<keyword evidence="2" id="KW-0342">GTP-binding</keyword>
<dbReference type="PANTHER" id="PTHR30314">
    <property type="entry name" value="CELL DIVISION PROTEIN FTSZ-RELATED"/>
    <property type="match status" value="1"/>
</dbReference>
<sequence>MYTMEEVEGMYLPKSTIFCTCQDRYDEIIGGFNFELDNVNKVLIRDEFLNEDNIQGIIYPSIYKAVYQSGVCYVIVALEQERDLKIAKYIYKIAKKKDILTIGIGIKPSLSQNKEFRASCDSRIAMLKNNLDSLVLIDNEILANSENSTLDDIEKQSSDNVIATLKSMIYPISLPGVVNIEVSELKYIMGGNTLAYIGFGSARGHNRAQIAAEQAINSKLLVEPLKKATKQLLMIEGGPSMDLMEIYEATKKISDVSECDINNIFFGAVINEDLKDEIRISIVASGYNSEKYLM</sequence>
<evidence type="ECO:0000256" key="1">
    <source>
        <dbReference type="ARBA" id="ARBA00022741"/>
    </source>
</evidence>
<dbReference type="InterPro" id="IPR018316">
    <property type="entry name" value="Tubulin/FtsZ_2-layer-sand-dom"/>
</dbReference>
<dbReference type="Proteomes" id="UP000244910">
    <property type="component" value="Chromosome"/>
</dbReference>
<evidence type="ECO:0000313" key="5">
    <source>
        <dbReference type="Proteomes" id="UP000244910"/>
    </source>
</evidence>
<dbReference type="OrthoDB" id="9892295at2"/>
<dbReference type="Gene3D" id="3.30.1330.20">
    <property type="entry name" value="Tubulin/FtsZ, C-terminal domain"/>
    <property type="match status" value="1"/>
</dbReference>
<evidence type="ECO:0000259" key="3">
    <source>
        <dbReference type="SMART" id="SM00865"/>
    </source>
</evidence>
<gene>
    <name evidence="4" type="ORF">B9W14_09285</name>
</gene>
<keyword evidence="4" id="KW-0131">Cell cycle</keyword>
<dbReference type="PANTHER" id="PTHR30314:SF3">
    <property type="entry name" value="MITOCHONDRIAL DIVISION PROTEIN FSZA"/>
    <property type="match status" value="1"/>
</dbReference>
<dbReference type="GO" id="GO:0005737">
    <property type="term" value="C:cytoplasm"/>
    <property type="evidence" value="ECO:0007669"/>
    <property type="project" value="TreeGrafter"/>
</dbReference>
<evidence type="ECO:0000256" key="2">
    <source>
        <dbReference type="ARBA" id="ARBA00023134"/>
    </source>
</evidence>
<dbReference type="RefSeq" id="WP_032079309.1">
    <property type="nucleotide sequence ID" value="NZ_CP020953.1"/>
</dbReference>
<keyword evidence="4" id="KW-0132">Cell division</keyword>
<dbReference type="GO" id="GO:0051301">
    <property type="term" value="P:cell division"/>
    <property type="evidence" value="ECO:0007669"/>
    <property type="project" value="UniProtKB-KW"/>
</dbReference>
<proteinExistence type="predicted"/>
<dbReference type="SUPFAM" id="SSF52490">
    <property type="entry name" value="Tubulin nucleotide-binding domain-like"/>
    <property type="match status" value="1"/>
</dbReference>
<dbReference type="Gene3D" id="3.40.50.1440">
    <property type="entry name" value="Tubulin/FtsZ, GTPase domain"/>
    <property type="match status" value="1"/>
</dbReference>
<dbReference type="InterPro" id="IPR008280">
    <property type="entry name" value="Tub_FtsZ_C"/>
</dbReference>
<keyword evidence="5" id="KW-1185">Reference proteome</keyword>
<dbReference type="GO" id="GO:0005525">
    <property type="term" value="F:GTP binding"/>
    <property type="evidence" value="ECO:0007669"/>
    <property type="project" value="UniProtKB-KW"/>
</dbReference>
<dbReference type="SMART" id="SM00865">
    <property type="entry name" value="Tubulin_C"/>
    <property type="match status" value="1"/>
</dbReference>
<name>A0A2U8DRF4_9CLOT</name>
<keyword evidence="1" id="KW-0547">Nucleotide-binding</keyword>
<dbReference type="InterPro" id="IPR024757">
    <property type="entry name" value="FtsZ_C"/>
</dbReference>
<reference evidence="5" key="1">
    <citation type="submission" date="2017-04" db="EMBL/GenBank/DDBJ databases">
        <authorList>
            <person name="Song Y."/>
            <person name="Cho B.-K."/>
        </authorList>
    </citation>
    <scope>NUCLEOTIDE SEQUENCE [LARGE SCALE GENOMIC DNA]</scope>
    <source>
        <strain evidence="5">SL1</strain>
    </source>
</reference>
<dbReference type="GO" id="GO:0003924">
    <property type="term" value="F:GTPase activity"/>
    <property type="evidence" value="ECO:0007669"/>
    <property type="project" value="InterPro"/>
</dbReference>
<protein>
    <submittedName>
        <fullName evidence="4">Cell division protein FtsZ</fullName>
    </submittedName>
</protein>
<dbReference type="InterPro" id="IPR037103">
    <property type="entry name" value="Tubulin/FtsZ-like_C"/>
</dbReference>
<feature type="domain" description="Tubulin/FtsZ 2-layer sandwich" evidence="3">
    <location>
        <begin position="178"/>
        <end position="294"/>
    </location>
</feature>
<evidence type="ECO:0000313" key="4">
    <source>
        <dbReference type="EMBL" id="AWI04672.1"/>
    </source>
</evidence>
<dbReference type="InterPro" id="IPR045061">
    <property type="entry name" value="FtsZ/CetZ"/>
</dbReference>
<dbReference type="GO" id="GO:0032153">
    <property type="term" value="C:cell division site"/>
    <property type="evidence" value="ECO:0007669"/>
    <property type="project" value="TreeGrafter"/>
</dbReference>
<dbReference type="InterPro" id="IPR036525">
    <property type="entry name" value="Tubulin/FtsZ_GTPase_sf"/>
</dbReference>